<dbReference type="GO" id="GO:0006260">
    <property type="term" value="P:DNA replication"/>
    <property type="evidence" value="ECO:0007669"/>
    <property type="project" value="UniProtKB-KW"/>
</dbReference>
<reference evidence="4" key="1">
    <citation type="submission" date="2022-11" db="UniProtKB">
        <authorList>
            <consortium name="WormBaseParasite"/>
        </authorList>
    </citation>
    <scope>IDENTIFICATION</scope>
</reference>
<dbReference type="AlphaFoldDB" id="A0A914PIA1"/>
<evidence type="ECO:0000256" key="1">
    <source>
        <dbReference type="ARBA" id="ARBA00022705"/>
    </source>
</evidence>
<dbReference type="SUPFAM" id="SSF52540">
    <property type="entry name" value="P-loop containing nucleoside triphosphate hydrolases"/>
    <property type="match status" value="1"/>
</dbReference>
<sequence>MARRNLKKALKLSPNQTAAKPIIRKVIKKKKVEFCKIIHKKNITPLSDKIQGERRLEGCFDGGDPALSFSELTDSSMLNNNTPPRKTFSNVVERRSIGVPAKKSELQSFFSQISEKRFKRLIPADELDEFGCYKRPASPIQSFEEQTASATSEEEIVIDRAPTSSKLWSDEFAPMKEKDIIHGPSLDIFKEWLRCWKKLLTSRAKAENESEDFDYELEVETEGLCCTFVLSGPTGCGKTSFVHFLAKQFGFNVIELSASDERSYKTMKDKLQGAMENFGVQPGGDIRSMFGDPKKDALKYNLVLIDDVSAF</sequence>
<keyword evidence="3" id="KW-1185">Reference proteome</keyword>
<evidence type="ECO:0000313" key="4">
    <source>
        <dbReference type="WBParaSite" id="PDA_v2.g18092.t1"/>
    </source>
</evidence>
<dbReference type="PANTHER" id="PTHR23389:SF6">
    <property type="entry name" value="REPLICATION FACTOR C SUBUNIT 1"/>
    <property type="match status" value="1"/>
</dbReference>
<dbReference type="Pfam" id="PF00004">
    <property type="entry name" value="AAA"/>
    <property type="match status" value="1"/>
</dbReference>
<dbReference type="Gene3D" id="3.40.50.300">
    <property type="entry name" value="P-loop containing nucleotide triphosphate hydrolases"/>
    <property type="match status" value="1"/>
</dbReference>
<protein>
    <submittedName>
        <fullName evidence="4">ATPase AAA-type core domain-containing protein</fullName>
    </submittedName>
</protein>
<name>A0A914PIA1_9BILA</name>
<dbReference type="WBParaSite" id="PDA_v2.g18092.t1">
    <property type="protein sequence ID" value="PDA_v2.g18092.t1"/>
    <property type="gene ID" value="PDA_v2.g18092"/>
</dbReference>
<feature type="domain" description="ATPase AAA-type core" evidence="2">
    <location>
        <begin position="229"/>
        <end position="309"/>
    </location>
</feature>
<dbReference type="GO" id="GO:0016887">
    <property type="term" value="F:ATP hydrolysis activity"/>
    <property type="evidence" value="ECO:0007669"/>
    <property type="project" value="InterPro"/>
</dbReference>
<dbReference type="InterPro" id="IPR027417">
    <property type="entry name" value="P-loop_NTPase"/>
</dbReference>
<proteinExistence type="predicted"/>
<evidence type="ECO:0000259" key="2">
    <source>
        <dbReference type="Pfam" id="PF00004"/>
    </source>
</evidence>
<dbReference type="InterPro" id="IPR003959">
    <property type="entry name" value="ATPase_AAA_core"/>
</dbReference>
<dbReference type="GO" id="GO:0005524">
    <property type="term" value="F:ATP binding"/>
    <property type="evidence" value="ECO:0007669"/>
    <property type="project" value="InterPro"/>
</dbReference>
<dbReference type="PANTHER" id="PTHR23389">
    <property type="entry name" value="CHROMOSOME TRANSMISSION FIDELITY FACTOR 18"/>
    <property type="match status" value="1"/>
</dbReference>
<keyword evidence="1" id="KW-0235">DNA replication</keyword>
<dbReference type="Proteomes" id="UP000887578">
    <property type="component" value="Unplaced"/>
</dbReference>
<organism evidence="3 4">
    <name type="scientific">Panagrolaimus davidi</name>
    <dbReference type="NCBI Taxonomy" id="227884"/>
    <lineage>
        <taxon>Eukaryota</taxon>
        <taxon>Metazoa</taxon>
        <taxon>Ecdysozoa</taxon>
        <taxon>Nematoda</taxon>
        <taxon>Chromadorea</taxon>
        <taxon>Rhabditida</taxon>
        <taxon>Tylenchina</taxon>
        <taxon>Panagrolaimomorpha</taxon>
        <taxon>Panagrolaimoidea</taxon>
        <taxon>Panagrolaimidae</taxon>
        <taxon>Panagrolaimus</taxon>
    </lineage>
</organism>
<evidence type="ECO:0000313" key="3">
    <source>
        <dbReference type="Proteomes" id="UP000887578"/>
    </source>
</evidence>
<accession>A0A914PIA1</accession>